<sequence>MDSHQGLVRSKNPETQNEVMVFRGLILSGILFRAMGSQGLIRLETLIMVMASQRDLILSEDPKILIMVMDFQGLILLVPMTMNFPNPLAIPYQALILPVGPETLMIARDSHLLVVPIHLVQVDPFRKSLESETPRKSSDNWKAFLVPVTNDIVQSMFSIEFVAAASSFFFFR</sequence>
<name>A0A2P2PCT4_RHIMU</name>
<evidence type="ECO:0000313" key="1">
    <source>
        <dbReference type="EMBL" id="MBX52542.1"/>
    </source>
</evidence>
<proteinExistence type="predicted"/>
<dbReference type="EMBL" id="GGEC01072058">
    <property type="protein sequence ID" value="MBX52542.1"/>
    <property type="molecule type" value="Transcribed_RNA"/>
</dbReference>
<organism evidence="1">
    <name type="scientific">Rhizophora mucronata</name>
    <name type="common">Asiatic mangrove</name>
    <dbReference type="NCBI Taxonomy" id="61149"/>
    <lineage>
        <taxon>Eukaryota</taxon>
        <taxon>Viridiplantae</taxon>
        <taxon>Streptophyta</taxon>
        <taxon>Embryophyta</taxon>
        <taxon>Tracheophyta</taxon>
        <taxon>Spermatophyta</taxon>
        <taxon>Magnoliopsida</taxon>
        <taxon>eudicotyledons</taxon>
        <taxon>Gunneridae</taxon>
        <taxon>Pentapetalae</taxon>
        <taxon>rosids</taxon>
        <taxon>fabids</taxon>
        <taxon>Malpighiales</taxon>
        <taxon>Rhizophoraceae</taxon>
        <taxon>Rhizophora</taxon>
    </lineage>
</organism>
<accession>A0A2P2PCT4</accession>
<dbReference type="AlphaFoldDB" id="A0A2P2PCT4"/>
<reference evidence="1" key="1">
    <citation type="submission" date="2018-02" db="EMBL/GenBank/DDBJ databases">
        <title>Rhizophora mucronata_Transcriptome.</title>
        <authorList>
            <person name="Meera S.P."/>
            <person name="Sreeshan A."/>
            <person name="Augustine A."/>
        </authorList>
    </citation>
    <scope>NUCLEOTIDE SEQUENCE</scope>
    <source>
        <tissue evidence="1">Leaf</tissue>
    </source>
</reference>
<protein>
    <submittedName>
        <fullName evidence="1">Uncharacterized protein</fullName>
    </submittedName>
</protein>